<evidence type="ECO:0000256" key="4">
    <source>
        <dbReference type="HAMAP-Rule" id="MF_00528"/>
    </source>
</evidence>
<dbReference type="SUPFAM" id="SSF52972">
    <property type="entry name" value="ITPase-like"/>
    <property type="match status" value="1"/>
</dbReference>
<evidence type="ECO:0000256" key="2">
    <source>
        <dbReference type="ARBA" id="ARBA00022801"/>
    </source>
</evidence>
<feature type="active site" description="Proton acceptor" evidence="4">
    <location>
        <position position="97"/>
    </location>
</feature>
<comment type="function">
    <text evidence="4">Nucleoside triphosphate pyrophosphatase that hydrolyzes dTTP and UTP. May have a dual role in cell division arrest and in preventing the incorporation of modified nucleotides into cellular nucleic acids.</text>
</comment>
<comment type="cofactor">
    <cofactor evidence="1 4">
        <name>a divalent metal cation</name>
        <dbReference type="ChEBI" id="CHEBI:60240"/>
    </cofactor>
</comment>
<comment type="subcellular location">
    <subcellularLocation>
        <location evidence="4">Cytoplasm</location>
    </subcellularLocation>
</comment>
<feature type="site" description="Important for substrate specificity" evidence="4">
    <location>
        <position position="35"/>
    </location>
</feature>
<dbReference type="InterPro" id="IPR003697">
    <property type="entry name" value="Maf-like"/>
</dbReference>
<evidence type="ECO:0000313" key="6">
    <source>
        <dbReference type="Proteomes" id="UP000197068"/>
    </source>
</evidence>
<keyword evidence="4" id="KW-0963">Cytoplasm</keyword>
<comment type="catalytic activity">
    <reaction evidence="4">
        <text>dTTP + H2O = dTMP + diphosphate + H(+)</text>
        <dbReference type="Rhea" id="RHEA:28534"/>
        <dbReference type="ChEBI" id="CHEBI:15377"/>
        <dbReference type="ChEBI" id="CHEBI:15378"/>
        <dbReference type="ChEBI" id="CHEBI:33019"/>
        <dbReference type="ChEBI" id="CHEBI:37568"/>
        <dbReference type="ChEBI" id="CHEBI:63528"/>
        <dbReference type="EC" id="3.6.1.9"/>
    </reaction>
</comment>
<feature type="site" description="Important for substrate specificity" evidence="4">
    <location>
        <position position="98"/>
    </location>
</feature>
<dbReference type="CDD" id="cd00555">
    <property type="entry name" value="Maf"/>
    <property type="match status" value="1"/>
</dbReference>
<organism evidence="5 6">
    <name type="scientific">Colwellia marinimaniae</name>
    <dbReference type="NCBI Taxonomy" id="1513592"/>
    <lineage>
        <taxon>Bacteria</taxon>
        <taxon>Pseudomonadati</taxon>
        <taxon>Pseudomonadota</taxon>
        <taxon>Gammaproteobacteria</taxon>
        <taxon>Alteromonadales</taxon>
        <taxon>Colwelliaceae</taxon>
        <taxon>Colwellia</taxon>
    </lineage>
</organism>
<evidence type="ECO:0000256" key="1">
    <source>
        <dbReference type="ARBA" id="ARBA00001968"/>
    </source>
</evidence>
<comment type="caution">
    <text evidence="4">Lacks conserved residue(s) required for the propagation of feature annotation.</text>
</comment>
<keyword evidence="3 4" id="KW-0546">Nucleotide metabolism</keyword>
<accession>A0ABQ0MPX4</accession>
<dbReference type="PIRSF" id="PIRSF006305">
    <property type="entry name" value="Maf"/>
    <property type="match status" value="1"/>
</dbReference>
<dbReference type="EC" id="3.6.1.9" evidence="4"/>
<name>A0ABQ0MPX4_9GAMM</name>
<dbReference type="NCBIfam" id="TIGR00172">
    <property type="entry name" value="maf"/>
    <property type="match status" value="1"/>
</dbReference>
<reference evidence="5 6" key="1">
    <citation type="submission" date="2017-06" db="EMBL/GenBank/DDBJ databases">
        <title>Whole Genome Sequences of Colwellia marinimaniae MTCD1.</title>
        <authorList>
            <person name="Kusumoto H."/>
            <person name="Inoue M."/>
            <person name="Tanikawa K."/>
            <person name="Maeji H."/>
            <person name="Cameron J.H."/>
            <person name="Bartlett D.H."/>
        </authorList>
    </citation>
    <scope>NUCLEOTIDE SEQUENCE [LARGE SCALE GENOMIC DNA]</scope>
    <source>
        <strain evidence="5 6">MTCD1</strain>
    </source>
</reference>
<gene>
    <name evidence="5" type="ORF">MTCD1_00026</name>
</gene>
<evidence type="ECO:0000256" key="3">
    <source>
        <dbReference type="ARBA" id="ARBA00023080"/>
    </source>
</evidence>
<protein>
    <recommendedName>
        <fullName evidence="4">dTTP/UTP pyrophosphatase</fullName>
        <shortName evidence="4">dTTPase/UTPase</shortName>
        <ecNumber evidence="4">3.6.1.9</ecNumber>
    </recommendedName>
    <alternativeName>
        <fullName evidence="4">Nucleoside triphosphate pyrophosphatase</fullName>
    </alternativeName>
    <alternativeName>
        <fullName evidence="4">Nucleotide pyrophosphatase</fullName>
        <shortName evidence="4">Nucleotide PPase</shortName>
    </alternativeName>
</protein>
<sequence length="221" mass="23705">MAQGLAIAVNNFMTDSIINTITSGQQLILASQSPRRRELLTQLGYQFTVRVSDIDETVEATETAHDYVLRLAKLKAQHVLRLLPKAEQANSHVLGSDTCVVLNGQILGKPVNEADCLKTLSLLSNNQHQVLTAITLASQTSVQGQVISTQVTFKALSKAEIHAYWLTGEPQDKAGSYGIQGIAGQFVKSINGSYSAVVGLPLYETAQLLAKAGFIGAINAK</sequence>
<comment type="catalytic activity">
    <reaction evidence="4">
        <text>UTP + H2O = UMP + diphosphate + H(+)</text>
        <dbReference type="Rhea" id="RHEA:29395"/>
        <dbReference type="ChEBI" id="CHEBI:15377"/>
        <dbReference type="ChEBI" id="CHEBI:15378"/>
        <dbReference type="ChEBI" id="CHEBI:33019"/>
        <dbReference type="ChEBI" id="CHEBI:46398"/>
        <dbReference type="ChEBI" id="CHEBI:57865"/>
        <dbReference type="EC" id="3.6.1.9"/>
    </reaction>
</comment>
<dbReference type="PANTHER" id="PTHR43213:SF5">
    <property type="entry name" value="BIFUNCTIONAL DTTP_UTP PYROPHOSPHATASE_METHYLTRANSFERASE PROTEIN-RELATED"/>
    <property type="match status" value="1"/>
</dbReference>
<dbReference type="PANTHER" id="PTHR43213">
    <property type="entry name" value="BIFUNCTIONAL DTTP/UTP PYROPHOSPHATASE/METHYLTRANSFERASE PROTEIN-RELATED"/>
    <property type="match status" value="1"/>
</dbReference>
<dbReference type="InterPro" id="IPR029001">
    <property type="entry name" value="ITPase-like_fam"/>
</dbReference>
<dbReference type="Gene3D" id="3.90.950.10">
    <property type="match status" value="1"/>
</dbReference>
<dbReference type="EMBL" id="BDQM01000001">
    <property type="protein sequence ID" value="GAW94430.1"/>
    <property type="molecule type" value="Genomic_DNA"/>
</dbReference>
<comment type="similarity">
    <text evidence="4">Belongs to the Maf family. YhdE subfamily.</text>
</comment>
<keyword evidence="2 4" id="KW-0378">Hydrolase</keyword>
<feature type="site" description="Important for substrate specificity" evidence="4">
    <location>
        <position position="180"/>
    </location>
</feature>
<dbReference type="HAMAP" id="MF_00528">
    <property type="entry name" value="Maf"/>
    <property type="match status" value="1"/>
</dbReference>
<dbReference type="Proteomes" id="UP000197068">
    <property type="component" value="Unassembled WGS sequence"/>
</dbReference>
<proteinExistence type="inferred from homology"/>
<dbReference type="Pfam" id="PF02545">
    <property type="entry name" value="Maf"/>
    <property type="match status" value="1"/>
</dbReference>
<keyword evidence="6" id="KW-1185">Reference proteome</keyword>
<evidence type="ECO:0000313" key="5">
    <source>
        <dbReference type="EMBL" id="GAW94430.1"/>
    </source>
</evidence>
<comment type="caution">
    <text evidence="5">The sequence shown here is derived from an EMBL/GenBank/DDBJ whole genome shotgun (WGS) entry which is preliminary data.</text>
</comment>